<gene>
    <name evidence="1" type="ORF">DEO45_07290</name>
</gene>
<dbReference type="SUPFAM" id="SSF82784">
    <property type="entry name" value="OsmC-like"/>
    <property type="match status" value="1"/>
</dbReference>
<protein>
    <submittedName>
        <fullName evidence="1">OsmC family peroxiredoxin</fullName>
    </submittedName>
</protein>
<dbReference type="EMBL" id="QFWQ01000005">
    <property type="protein sequence ID" value="RCS29878.1"/>
    <property type="molecule type" value="Genomic_DNA"/>
</dbReference>
<dbReference type="RefSeq" id="WP_114341959.1">
    <property type="nucleotide sequence ID" value="NZ_QFWQ01000005.1"/>
</dbReference>
<dbReference type="InterPro" id="IPR003718">
    <property type="entry name" value="OsmC/Ohr_fam"/>
</dbReference>
<reference evidence="1 2" key="1">
    <citation type="submission" date="2018-05" db="EMBL/GenBank/DDBJ databases">
        <title>Draft genome sequence of Rhodanobacter denitrificans Yn1 isolated from gold copper mine.</title>
        <authorList>
            <person name="Yang N."/>
            <person name="Mazhar H.S."/>
            <person name="Rensing C."/>
        </authorList>
    </citation>
    <scope>NUCLEOTIDE SEQUENCE [LARGE SCALE GENOMIC DNA]</scope>
    <source>
        <strain evidence="1 2">Yn1</strain>
    </source>
</reference>
<dbReference type="InterPro" id="IPR015946">
    <property type="entry name" value="KH_dom-like_a/b"/>
</dbReference>
<evidence type="ECO:0000313" key="2">
    <source>
        <dbReference type="Proteomes" id="UP000252387"/>
    </source>
</evidence>
<dbReference type="PANTHER" id="PTHR39624">
    <property type="entry name" value="PROTEIN INVOLVED IN RIMO-MEDIATED BETA-METHYLTHIOLATION OF RIBOSOMAL PROTEIN S12 YCAO"/>
    <property type="match status" value="1"/>
</dbReference>
<organism evidence="1 2">
    <name type="scientific">Rhodanobacter denitrificans</name>
    <dbReference type="NCBI Taxonomy" id="666685"/>
    <lineage>
        <taxon>Bacteria</taxon>
        <taxon>Pseudomonadati</taxon>
        <taxon>Pseudomonadota</taxon>
        <taxon>Gammaproteobacteria</taxon>
        <taxon>Lysobacterales</taxon>
        <taxon>Rhodanobacteraceae</taxon>
        <taxon>Rhodanobacter</taxon>
    </lineage>
</organism>
<dbReference type="AlphaFoldDB" id="A0A368KFC3"/>
<sequence>MSIPTVRASTGGAPYAVEFTDDQGNTWHADEPVEEGGANTGPAPHRLLLSALGACTAITLEMYAARKGWPLRHVAVELKFNPDGTPAAGNDITRVITLDGELDNEQRERLLQIANKCPIHKVLTGEVRIASQLAGAQGKA</sequence>
<dbReference type="OrthoDB" id="9789573at2"/>
<dbReference type="Gene3D" id="3.30.300.20">
    <property type="match status" value="1"/>
</dbReference>
<comment type="caution">
    <text evidence="1">The sequence shown here is derived from an EMBL/GenBank/DDBJ whole genome shotgun (WGS) entry which is preliminary data.</text>
</comment>
<proteinExistence type="predicted"/>
<dbReference type="PANTHER" id="PTHR39624:SF2">
    <property type="entry name" value="OSMC-LIKE PROTEIN"/>
    <property type="match status" value="1"/>
</dbReference>
<dbReference type="Pfam" id="PF02566">
    <property type="entry name" value="OsmC"/>
    <property type="match status" value="1"/>
</dbReference>
<accession>A0A368KFC3</accession>
<keyword evidence="2" id="KW-1185">Reference proteome</keyword>
<name>A0A368KFC3_9GAMM</name>
<dbReference type="InterPro" id="IPR036102">
    <property type="entry name" value="OsmC/Ohrsf"/>
</dbReference>
<evidence type="ECO:0000313" key="1">
    <source>
        <dbReference type="EMBL" id="RCS29878.1"/>
    </source>
</evidence>
<dbReference type="Proteomes" id="UP000252387">
    <property type="component" value="Unassembled WGS sequence"/>
</dbReference>